<dbReference type="PROSITE" id="PS50887">
    <property type="entry name" value="GGDEF"/>
    <property type="match status" value="1"/>
</dbReference>
<keyword evidence="1" id="KW-1133">Transmembrane helix</keyword>
<proteinExistence type="predicted"/>
<feature type="transmembrane region" description="Helical" evidence="1">
    <location>
        <begin position="277"/>
        <end position="299"/>
    </location>
</feature>
<evidence type="ECO:0000256" key="1">
    <source>
        <dbReference type="SAM" id="Phobius"/>
    </source>
</evidence>
<evidence type="ECO:0000313" key="4">
    <source>
        <dbReference type="EMBL" id="KWK75891.1"/>
    </source>
</evidence>
<dbReference type="CDD" id="cd01949">
    <property type="entry name" value="GGDEF"/>
    <property type="match status" value="1"/>
</dbReference>
<dbReference type="AlphaFoldDB" id="A0A108CJN5"/>
<dbReference type="InterPro" id="IPR000160">
    <property type="entry name" value="GGDEF_dom"/>
</dbReference>
<dbReference type="InterPro" id="IPR052155">
    <property type="entry name" value="Biofilm_reg_signaling"/>
</dbReference>
<protein>
    <recommendedName>
        <fullName evidence="6">Diguanylate cyclase</fullName>
    </recommendedName>
</protein>
<dbReference type="PANTHER" id="PTHR44757">
    <property type="entry name" value="DIGUANYLATE CYCLASE DGCP"/>
    <property type="match status" value="1"/>
</dbReference>
<dbReference type="CDD" id="cd12914">
    <property type="entry name" value="PDC1_DGC_like"/>
    <property type="match status" value="1"/>
</dbReference>
<keyword evidence="1" id="KW-0812">Transmembrane</keyword>
<dbReference type="Gene3D" id="3.20.20.450">
    <property type="entry name" value="EAL domain"/>
    <property type="match status" value="1"/>
</dbReference>
<feature type="domain" description="GGDEF" evidence="3">
    <location>
        <begin position="340"/>
        <end position="477"/>
    </location>
</feature>
<dbReference type="PROSITE" id="PS50883">
    <property type="entry name" value="EAL"/>
    <property type="match status" value="1"/>
</dbReference>
<dbReference type="SUPFAM" id="SSF141868">
    <property type="entry name" value="EAL domain-like"/>
    <property type="match status" value="1"/>
</dbReference>
<name>A0A108CJN5_9BURK</name>
<sequence>MTLATCSIVLTFVLVSLLLCIFVDRAMRDAKLAADSAALTKATLVAKSYASYLSERASSVDLLAKTVAFEFERTRGALDLKHLVNEGLIIPSEETLVTLVDGQGVVNKSWPTTTAHQIHLSDREHFVVQKNSLRNDLFISVPVIGRVSKETTIQFTRRLSLPNVAFAGIVVVSQPPTFFTRTFANHAHLGTDGALIVFRSDGAQLVRATGDGKATNSSVPLALYPESNRTNLLHRDPVDQHARLIVRQPVPGFPLVAVIALSANDIYADYRQRRVAYWLWAALLVFAMAVAAQLGIFAARRVLVERARMQRLAETDALTGLANRRALDRYFRGPAPEQKAQVALVLFDVRGFAELDIKYGAAATDHLLAMVAQRLRSLALHNELIARIRDQHFAAALTDREPEARALAFVRTTIEAFGRPVQFHGKSEIVKLSFGVATGTSDLAHTGELQARAECALNLANQAAAAGDGSTYRVYEQWMADIQGATVELEAELDNAVRQRNGIVPAFSPIKSVASSRVSGTMVDPVWKRDNSELLAAQEFMPTADKLGLTRFIWVKTVEAVTRATTAQGELHHPITLRIPYSFVANGDVTKLVSSARVLPGQLRIALTELESQTNLSSVIEQTRDLRARGVSIFLVLDTSRGMPAHVLTGFAIDGIVVEGSLLHSVATTNAAAAFVGALISTANDMGWQVIVGPIEHRSQWDWLAGHRRVQVWGPFVGASTPVDPPIK</sequence>
<evidence type="ECO:0000313" key="5">
    <source>
        <dbReference type="Proteomes" id="UP000065504"/>
    </source>
</evidence>
<reference evidence="4 5" key="1">
    <citation type="submission" date="2015-11" db="EMBL/GenBank/DDBJ databases">
        <title>Expanding the genomic diversity of Burkholderia species for the development of highly accurate diagnostics.</title>
        <authorList>
            <person name="Sahl J."/>
            <person name="Keim P."/>
            <person name="Wagner D."/>
        </authorList>
    </citation>
    <scope>NUCLEOTIDE SEQUENCE [LARGE SCALE GENOMIC DNA]</scope>
    <source>
        <strain evidence="4 5">MSMB782WGS</strain>
    </source>
</reference>
<dbReference type="Gene3D" id="3.30.70.270">
    <property type="match status" value="1"/>
</dbReference>
<evidence type="ECO:0000259" key="2">
    <source>
        <dbReference type="PROSITE" id="PS50883"/>
    </source>
</evidence>
<dbReference type="CDD" id="cd12915">
    <property type="entry name" value="PDC2_DGC_like"/>
    <property type="match status" value="1"/>
</dbReference>
<dbReference type="InterPro" id="IPR029787">
    <property type="entry name" value="Nucleotide_cyclase"/>
</dbReference>
<dbReference type="PANTHER" id="PTHR44757:SF2">
    <property type="entry name" value="BIOFILM ARCHITECTURE MAINTENANCE PROTEIN MBAA"/>
    <property type="match status" value="1"/>
</dbReference>
<dbReference type="Gene3D" id="3.30.450.20">
    <property type="entry name" value="PAS domain"/>
    <property type="match status" value="2"/>
</dbReference>
<organism evidence="4 5">
    <name type="scientific">Burkholderia ubonensis</name>
    <dbReference type="NCBI Taxonomy" id="101571"/>
    <lineage>
        <taxon>Bacteria</taxon>
        <taxon>Pseudomonadati</taxon>
        <taxon>Pseudomonadota</taxon>
        <taxon>Betaproteobacteria</taxon>
        <taxon>Burkholderiales</taxon>
        <taxon>Burkholderiaceae</taxon>
        <taxon>Burkholderia</taxon>
        <taxon>Burkholderia cepacia complex</taxon>
    </lineage>
</organism>
<dbReference type="Pfam" id="PF00990">
    <property type="entry name" value="GGDEF"/>
    <property type="match status" value="1"/>
</dbReference>
<accession>A0A108CJN5</accession>
<gene>
    <name evidence="4" type="ORF">WM16_13395</name>
</gene>
<dbReference type="InterPro" id="IPR043128">
    <property type="entry name" value="Rev_trsase/Diguanyl_cyclase"/>
</dbReference>
<evidence type="ECO:0000259" key="3">
    <source>
        <dbReference type="PROSITE" id="PS50887"/>
    </source>
</evidence>
<dbReference type="InterPro" id="IPR001633">
    <property type="entry name" value="EAL_dom"/>
</dbReference>
<dbReference type="Proteomes" id="UP000065504">
    <property type="component" value="Unassembled WGS sequence"/>
</dbReference>
<dbReference type="SMART" id="SM00052">
    <property type="entry name" value="EAL"/>
    <property type="match status" value="1"/>
</dbReference>
<dbReference type="SUPFAM" id="SSF55073">
    <property type="entry name" value="Nucleotide cyclase"/>
    <property type="match status" value="1"/>
</dbReference>
<evidence type="ECO:0008006" key="6">
    <source>
        <dbReference type="Google" id="ProtNLM"/>
    </source>
</evidence>
<keyword evidence="1" id="KW-0472">Membrane</keyword>
<dbReference type="SMART" id="SM00267">
    <property type="entry name" value="GGDEF"/>
    <property type="match status" value="1"/>
</dbReference>
<dbReference type="EMBL" id="LPLU01000081">
    <property type="protein sequence ID" value="KWK75891.1"/>
    <property type="molecule type" value="Genomic_DNA"/>
</dbReference>
<dbReference type="NCBIfam" id="TIGR00254">
    <property type="entry name" value="GGDEF"/>
    <property type="match status" value="1"/>
</dbReference>
<comment type="caution">
    <text evidence="4">The sequence shown here is derived from an EMBL/GenBank/DDBJ whole genome shotgun (WGS) entry which is preliminary data.</text>
</comment>
<feature type="domain" description="EAL" evidence="2">
    <location>
        <begin position="486"/>
        <end position="728"/>
    </location>
</feature>
<dbReference type="InterPro" id="IPR035919">
    <property type="entry name" value="EAL_sf"/>
</dbReference>
<dbReference type="Pfam" id="PF00563">
    <property type="entry name" value="EAL"/>
    <property type="match status" value="1"/>
</dbReference>